<comment type="caution">
    <text evidence="3">The sequence shown here is derived from an EMBL/GenBank/DDBJ whole genome shotgun (WGS) entry which is preliminary data.</text>
</comment>
<feature type="domain" description="Ice-binding protein C-terminal" evidence="2">
    <location>
        <begin position="173"/>
        <end position="197"/>
    </location>
</feature>
<accession>A0A0E9MK52</accession>
<dbReference type="NCBIfam" id="NF035944">
    <property type="entry name" value="PEPxxWA-CTERM"/>
    <property type="match status" value="1"/>
</dbReference>
<organism evidence="3 4">
    <name type="scientific">Sphingomonas changbaiensis NBRC 104936</name>
    <dbReference type="NCBI Taxonomy" id="1219043"/>
    <lineage>
        <taxon>Bacteria</taxon>
        <taxon>Pseudomonadati</taxon>
        <taxon>Pseudomonadota</taxon>
        <taxon>Alphaproteobacteria</taxon>
        <taxon>Sphingomonadales</taxon>
        <taxon>Sphingomonadaceae</taxon>
        <taxon>Sphingomonas</taxon>
    </lineage>
</organism>
<feature type="signal peptide" evidence="1">
    <location>
        <begin position="1"/>
        <end position="20"/>
    </location>
</feature>
<dbReference type="AlphaFoldDB" id="A0A0E9MK52"/>
<evidence type="ECO:0000256" key="1">
    <source>
        <dbReference type="SAM" id="SignalP"/>
    </source>
</evidence>
<sequence length="205" mass="21687">MKKWLLAAVAAVSLTGPASATVLTLENITTNGSHDFTFTYQGTLGPDEGVRSGDRLIIYDFLGYIPGSIFTPSADLVATTELVSPSGLVTPGFDDNPTLTNLVFTYVGPDFRNTGGPFSPFDFDGLGARSIYGGMSQDAFFTRSTKNNPDGVPGGSNTAVYTLGQVTVPFPAAVPEPATWAMMLGGFGVMGLSMRRRKRVLRVTA</sequence>
<dbReference type="RefSeq" id="WP_157032747.1">
    <property type="nucleotide sequence ID" value="NZ_BBWU01000001.1"/>
</dbReference>
<evidence type="ECO:0000313" key="3">
    <source>
        <dbReference type="EMBL" id="GAO37909.1"/>
    </source>
</evidence>
<keyword evidence="4" id="KW-1185">Reference proteome</keyword>
<dbReference type="STRING" id="1219043.SCH01S_01_00720"/>
<feature type="chain" id="PRO_5002429088" description="Ice-binding protein C-terminal domain-containing protein" evidence="1">
    <location>
        <begin position="21"/>
        <end position="205"/>
    </location>
</feature>
<evidence type="ECO:0000313" key="4">
    <source>
        <dbReference type="Proteomes" id="UP000033202"/>
    </source>
</evidence>
<dbReference type="NCBIfam" id="TIGR02595">
    <property type="entry name" value="PEP_CTERM"/>
    <property type="match status" value="1"/>
</dbReference>
<gene>
    <name evidence="3" type="ORF">SCH01S_01_00720</name>
</gene>
<evidence type="ECO:0000259" key="2">
    <source>
        <dbReference type="Pfam" id="PF07589"/>
    </source>
</evidence>
<dbReference type="InterPro" id="IPR013424">
    <property type="entry name" value="Ice-binding_C"/>
</dbReference>
<proteinExistence type="predicted"/>
<reference evidence="3 4" key="1">
    <citation type="submission" date="2015-04" db="EMBL/GenBank/DDBJ databases">
        <title>Whole genome shotgun sequence of Sphingomonas changbaiensis NBRC 104936.</title>
        <authorList>
            <person name="Katano-Makiyama Y."/>
            <person name="Hosoyama A."/>
            <person name="Hashimoto M."/>
            <person name="Noguchi M."/>
            <person name="Tsuchikane K."/>
            <person name="Ohji S."/>
            <person name="Yamazoe A."/>
            <person name="Ichikawa N."/>
            <person name="Kimura A."/>
            <person name="Fujita N."/>
        </authorList>
    </citation>
    <scope>NUCLEOTIDE SEQUENCE [LARGE SCALE GENOMIC DNA]</scope>
    <source>
        <strain evidence="3 4">NBRC 104936</strain>
    </source>
</reference>
<dbReference type="EMBL" id="BBWU01000001">
    <property type="protein sequence ID" value="GAO37909.1"/>
    <property type="molecule type" value="Genomic_DNA"/>
</dbReference>
<dbReference type="Pfam" id="PF07589">
    <property type="entry name" value="PEP-CTERM"/>
    <property type="match status" value="1"/>
</dbReference>
<keyword evidence="1" id="KW-0732">Signal</keyword>
<protein>
    <recommendedName>
        <fullName evidence="2">Ice-binding protein C-terminal domain-containing protein</fullName>
    </recommendedName>
</protein>
<name>A0A0E9MK52_9SPHN</name>
<dbReference type="Proteomes" id="UP000033202">
    <property type="component" value="Unassembled WGS sequence"/>
</dbReference>
<dbReference type="OrthoDB" id="7874461at2"/>